<evidence type="ECO:0000256" key="2">
    <source>
        <dbReference type="ARBA" id="ARBA00023002"/>
    </source>
</evidence>
<sequence>MTSFTIPDSDLDNIKGQVVLITGASSGIGLATLRRVLQHGGKVFASDVNPLPSPESSSVPFLKVDVASWEDQLAMFKAAERTYGKIDHVFANAGIGPSTSLVEDEVDENGDPLPPKLNTINVNFIGVMYTIKLGVYYLKKDASGGSIVITASGSSFSRFPGTDYIGLMRALYPQLYPNLPIRINSVAPSWTNTAIVPRELVAALGEGNYQTPDVVARSVILLMADPKRHGELVHSDRGNFVEMENGEAGFHALTGAMLGMGKGEDVPEMEAWDRVQDAVQALKKKAQQGDANGAAVAAE</sequence>
<dbReference type="SUPFAM" id="SSF51735">
    <property type="entry name" value="NAD(P)-binding Rossmann-fold domains"/>
    <property type="match status" value="1"/>
</dbReference>
<organism evidence="3 4">
    <name type="scientific">Stemphylium lycopersici</name>
    <name type="common">Tomato gray leaf spot disease fungus</name>
    <name type="synonym">Thyrospora lycopersici</name>
    <dbReference type="NCBI Taxonomy" id="183478"/>
    <lineage>
        <taxon>Eukaryota</taxon>
        <taxon>Fungi</taxon>
        <taxon>Dikarya</taxon>
        <taxon>Ascomycota</taxon>
        <taxon>Pezizomycotina</taxon>
        <taxon>Dothideomycetes</taxon>
        <taxon>Pleosporomycetidae</taxon>
        <taxon>Pleosporales</taxon>
        <taxon>Pleosporineae</taxon>
        <taxon>Pleosporaceae</taxon>
        <taxon>Stemphylium</taxon>
    </lineage>
</organism>
<gene>
    <name evidence="3" type="ORF">DDE83_003247</name>
</gene>
<protein>
    <submittedName>
        <fullName evidence="3">NAD(P)-binding protein</fullName>
    </submittedName>
</protein>
<dbReference type="InterPro" id="IPR036291">
    <property type="entry name" value="NAD(P)-bd_dom_sf"/>
</dbReference>
<dbReference type="Proteomes" id="UP000249619">
    <property type="component" value="Unassembled WGS sequence"/>
</dbReference>
<evidence type="ECO:0000313" key="4">
    <source>
        <dbReference type="Proteomes" id="UP000249619"/>
    </source>
</evidence>
<dbReference type="STRING" id="183478.A0A364N895"/>
<dbReference type="Gene3D" id="3.40.50.720">
    <property type="entry name" value="NAD(P)-binding Rossmann-like Domain"/>
    <property type="match status" value="1"/>
</dbReference>
<dbReference type="PANTHER" id="PTHR43180:SF11">
    <property type="entry name" value="NAD(P)-BINDING PROTEIN"/>
    <property type="match status" value="1"/>
</dbReference>
<dbReference type="InterPro" id="IPR002347">
    <property type="entry name" value="SDR_fam"/>
</dbReference>
<dbReference type="GO" id="GO:0016491">
    <property type="term" value="F:oxidoreductase activity"/>
    <property type="evidence" value="ECO:0007669"/>
    <property type="project" value="UniProtKB-KW"/>
</dbReference>
<accession>A0A364N895</accession>
<comment type="caution">
    <text evidence="3">The sequence shown here is derived from an EMBL/GenBank/DDBJ whole genome shotgun (WGS) entry which is preliminary data.</text>
</comment>
<keyword evidence="4" id="KW-1185">Reference proteome</keyword>
<evidence type="ECO:0000256" key="1">
    <source>
        <dbReference type="ARBA" id="ARBA00006484"/>
    </source>
</evidence>
<evidence type="ECO:0000313" key="3">
    <source>
        <dbReference type="EMBL" id="RAR13383.1"/>
    </source>
</evidence>
<proteinExistence type="inferred from homology"/>
<dbReference type="PANTHER" id="PTHR43180">
    <property type="entry name" value="3-OXOACYL-(ACYL-CARRIER-PROTEIN) REDUCTASE (AFU_ORTHOLOGUE AFUA_6G11210)"/>
    <property type="match status" value="1"/>
</dbReference>
<name>A0A364N895_STELY</name>
<dbReference type="AlphaFoldDB" id="A0A364N895"/>
<dbReference type="EMBL" id="QGDH01000036">
    <property type="protein sequence ID" value="RAR13383.1"/>
    <property type="molecule type" value="Genomic_DNA"/>
</dbReference>
<keyword evidence="2" id="KW-0560">Oxidoreductase</keyword>
<reference evidence="4" key="1">
    <citation type="submission" date="2018-05" db="EMBL/GenBank/DDBJ databases">
        <title>Draft genome sequence of Stemphylium lycopersici strain CIDEFI 213.</title>
        <authorList>
            <person name="Medina R."/>
            <person name="Franco M.E.E."/>
            <person name="Lucentini C.G."/>
            <person name="Saparrat M.C.N."/>
            <person name="Balatti P.A."/>
        </authorList>
    </citation>
    <scope>NUCLEOTIDE SEQUENCE [LARGE SCALE GENOMIC DNA]</scope>
    <source>
        <strain evidence="4">CIDEFI 213</strain>
    </source>
</reference>
<dbReference type="PRINTS" id="PR00081">
    <property type="entry name" value="GDHRDH"/>
</dbReference>
<dbReference type="Pfam" id="PF00106">
    <property type="entry name" value="adh_short"/>
    <property type="match status" value="1"/>
</dbReference>
<comment type="similarity">
    <text evidence="1">Belongs to the short-chain dehydrogenases/reductases (SDR) family.</text>
</comment>